<protein>
    <recommendedName>
        <fullName evidence="1">DUF6598 domain-containing protein</fullName>
    </recommendedName>
</protein>
<evidence type="ECO:0000313" key="3">
    <source>
        <dbReference type="Proteomes" id="UP001632038"/>
    </source>
</evidence>
<evidence type="ECO:0000313" key="2">
    <source>
        <dbReference type="EMBL" id="KAL3636278.1"/>
    </source>
</evidence>
<dbReference type="PANTHER" id="PTHR33065">
    <property type="entry name" value="OS07G0486400 PROTEIN"/>
    <property type="match status" value="1"/>
</dbReference>
<feature type="domain" description="DUF6598" evidence="1">
    <location>
        <begin position="353"/>
        <end position="558"/>
    </location>
</feature>
<dbReference type="EMBL" id="JAVIJP010000027">
    <property type="protein sequence ID" value="KAL3636278.1"/>
    <property type="molecule type" value="Genomic_DNA"/>
</dbReference>
<name>A0ABD3D1X9_9LAMI</name>
<accession>A0ABD3D1X9</accession>
<keyword evidence="3" id="KW-1185">Reference proteome</keyword>
<sequence>MDMEKLMQTYPNPNVSYVEYLNEKREDYVKTNGRESVEAGPLVQMLSVHVIPSDKLIDQNKPLTIYGRIYVEYRDTSSGKMIIHDLFSRKCDDVQVLGPSGGPLTLICPNDPCREPWDVCTPLNNNTRLVVDAFIGEGNKLFAEKRLCCEYEDMTIDMEKIELECVHGELCSLALRYIVMPFAVYGHVHVHFCYKQENRFFNVKGRIVARYGNVKGSECTLFEKEHDNEFEQVERKGLKLCRCWVGLPIYSSLILDLDLSEFETGRKILKETLELPVMSDGKVFIFDDNLAIVIYVGWFSPSSQRGLKLMKLDDDDESSGDDEHIDEASCVPVASSSSSFFFRLKDPECFASSVEIFSVFIYREKYKPLQVYGSIQVTSDDECMFYVFKREAKEDAFGLPEHSKTLPLLDGPRLSSVGGDLEMKIDLKDVESRWDIKGYVNCDVRYIYNGSATNRQLCSVIQGQNGSFAAIHYTIFYEVGVYAIVGLLCIPKNGGHFRPKRNRDDAAQPGTDGFIPLSRSVVAVPRLSSLIIEANIGDGLSDELSFRELEFKVCTMGTIERKLIMERNDYSIYIYVRWE</sequence>
<evidence type="ECO:0000259" key="1">
    <source>
        <dbReference type="Pfam" id="PF20241"/>
    </source>
</evidence>
<comment type="caution">
    <text evidence="2">The sequence shown here is derived from an EMBL/GenBank/DDBJ whole genome shotgun (WGS) entry which is preliminary data.</text>
</comment>
<reference evidence="3" key="1">
    <citation type="journal article" date="2024" name="IScience">
        <title>Strigolactones Initiate the Formation of Haustorium-like Structures in Castilleja.</title>
        <authorList>
            <person name="Buerger M."/>
            <person name="Peterson D."/>
            <person name="Chory J."/>
        </authorList>
    </citation>
    <scope>NUCLEOTIDE SEQUENCE [LARGE SCALE GENOMIC DNA]</scope>
</reference>
<organism evidence="2 3">
    <name type="scientific">Castilleja foliolosa</name>
    <dbReference type="NCBI Taxonomy" id="1961234"/>
    <lineage>
        <taxon>Eukaryota</taxon>
        <taxon>Viridiplantae</taxon>
        <taxon>Streptophyta</taxon>
        <taxon>Embryophyta</taxon>
        <taxon>Tracheophyta</taxon>
        <taxon>Spermatophyta</taxon>
        <taxon>Magnoliopsida</taxon>
        <taxon>eudicotyledons</taxon>
        <taxon>Gunneridae</taxon>
        <taxon>Pentapetalae</taxon>
        <taxon>asterids</taxon>
        <taxon>lamiids</taxon>
        <taxon>Lamiales</taxon>
        <taxon>Orobanchaceae</taxon>
        <taxon>Pedicularideae</taxon>
        <taxon>Castillejinae</taxon>
        <taxon>Castilleja</taxon>
    </lineage>
</organism>
<proteinExistence type="predicted"/>
<dbReference type="AlphaFoldDB" id="A0ABD3D1X9"/>
<dbReference type="InterPro" id="IPR046533">
    <property type="entry name" value="DUF6598"/>
</dbReference>
<dbReference type="Pfam" id="PF20241">
    <property type="entry name" value="DUF6598"/>
    <property type="match status" value="2"/>
</dbReference>
<gene>
    <name evidence="2" type="ORF">CASFOL_020825</name>
</gene>
<dbReference type="Proteomes" id="UP001632038">
    <property type="component" value="Unassembled WGS sequence"/>
</dbReference>
<feature type="domain" description="DUF6598" evidence="1">
    <location>
        <begin position="42"/>
        <end position="264"/>
    </location>
</feature>
<dbReference type="PANTHER" id="PTHR33065:SF88">
    <property type="entry name" value="OS11G0104220 PROTEIN"/>
    <property type="match status" value="1"/>
</dbReference>